<keyword evidence="5 9" id="KW-0239">DNA-directed DNA polymerase</keyword>
<evidence type="ECO:0000256" key="3">
    <source>
        <dbReference type="ARBA" id="ARBA00022695"/>
    </source>
</evidence>
<dbReference type="GO" id="GO:0003677">
    <property type="term" value="F:DNA binding"/>
    <property type="evidence" value="ECO:0007669"/>
    <property type="project" value="UniProtKB-KW"/>
</dbReference>
<dbReference type="GO" id="GO:0003887">
    <property type="term" value="F:DNA-directed DNA polymerase activity"/>
    <property type="evidence" value="ECO:0007669"/>
    <property type="project" value="UniProtKB-KW"/>
</dbReference>
<dbReference type="InterPro" id="IPR012337">
    <property type="entry name" value="RNaseH-like_sf"/>
</dbReference>
<dbReference type="PROSITE" id="PS00116">
    <property type="entry name" value="DNA_POLYMERASE_B"/>
    <property type="match status" value="1"/>
</dbReference>
<comment type="catalytic activity">
    <reaction evidence="8 9">
        <text>DNA(n) + a 2'-deoxyribonucleoside 5'-triphosphate = DNA(n+1) + diphosphate</text>
        <dbReference type="Rhea" id="RHEA:22508"/>
        <dbReference type="Rhea" id="RHEA-COMP:17339"/>
        <dbReference type="Rhea" id="RHEA-COMP:17340"/>
        <dbReference type="ChEBI" id="CHEBI:33019"/>
        <dbReference type="ChEBI" id="CHEBI:61560"/>
        <dbReference type="ChEBI" id="CHEBI:173112"/>
        <dbReference type="EC" id="2.7.7.7"/>
    </reaction>
</comment>
<protein>
    <recommendedName>
        <fullName evidence="9">DNA polymerase</fullName>
        <ecNumber evidence="9">2.7.7.7</ecNumber>
    </recommendedName>
</protein>
<dbReference type="GO" id="GO:0006260">
    <property type="term" value="P:DNA replication"/>
    <property type="evidence" value="ECO:0007669"/>
    <property type="project" value="UniProtKB-KW"/>
</dbReference>
<dbReference type="SMART" id="SM00486">
    <property type="entry name" value="POLBc"/>
    <property type="match status" value="1"/>
</dbReference>
<dbReference type="Pfam" id="PF03175">
    <property type="entry name" value="DNA_pol_B_2"/>
    <property type="match status" value="1"/>
</dbReference>
<evidence type="ECO:0000256" key="8">
    <source>
        <dbReference type="ARBA" id="ARBA00049244"/>
    </source>
</evidence>
<dbReference type="SUPFAM" id="SSF56672">
    <property type="entry name" value="DNA/RNA polymerases"/>
    <property type="match status" value="1"/>
</dbReference>
<keyword evidence="3 9" id="KW-0548">Nucleotidyltransferase</keyword>
<keyword evidence="7 9" id="KW-0238">DNA-binding</keyword>
<dbReference type="InterPro" id="IPR023211">
    <property type="entry name" value="DNA_pol_palm_dom_sf"/>
</dbReference>
<evidence type="ECO:0000256" key="2">
    <source>
        <dbReference type="ARBA" id="ARBA00022679"/>
    </source>
</evidence>
<evidence type="ECO:0000256" key="9">
    <source>
        <dbReference type="RuleBase" id="RU000442"/>
    </source>
</evidence>
<dbReference type="SUPFAM" id="SSF53098">
    <property type="entry name" value="Ribonuclease H-like"/>
    <property type="match status" value="1"/>
</dbReference>
<dbReference type="InterPro" id="IPR004868">
    <property type="entry name" value="DNA-dir_DNA_pol_B_mt/vir"/>
</dbReference>
<dbReference type="InterPro" id="IPR006172">
    <property type="entry name" value="DNA-dir_DNA_pol_B"/>
</dbReference>
<evidence type="ECO:0000259" key="10">
    <source>
        <dbReference type="Pfam" id="PF03175"/>
    </source>
</evidence>
<name>A0A8B0LSE3_9VIRU</name>
<keyword evidence="6" id="KW-1194">Viral DNA replication</keyword>
<keyword evidence="4 9" id="KW-0235">DNA replication</keyword>
<evidence type="ECO:0000256" key="5">
    <source>
        <dbReference type="ARBA" id="ARBA00022932"/>
    </source>
</evidence>
<sequence>MKNDSEWLEGEKSLSYPKIVLFFDTETETKQIDVNKYELQFKLGSYILYDFEDNKEISRKVFYNKDEFINDLVNFANQYGIVYTIAHNIDFDFKVLSLLNLLNKQDFKIYKIPLFGNPFIITFKKCQKSDDKLKNSDDKLKNSDDKLKNSDNEKDTIIVIDSFNIFKDSLKNLGLSIGYEKTEVSFEKCSIEELAEYCMNDTTVLLNLFKNLMKFLKENNISFKSTISGIALSCYRNNFLGKIGIKAPNEIKDIERSSYKGGRVECFKIAKINDVYYIDINSLYPYVACFELPIKFLRNIKSDSIDYLKELMKKHYIIADLDFKLFKNCIGVKRLIDKSEKLIFPVGKIKNEIIHQSEIELVLKYGHIDKINNIYIYEKGTPLKNFMEHFYKMKSENKGSTYYLFYKYLMNSLYGKFGQRNRVMEIIKNVPFSDGFYRMPILKVDENLQLVVLNNIGYKYLKKYSYPPFSNVALAGSISAYGRCYLSQLIILAEEKNCFYCDTDSIMLNKTGFDILANKGYIDDNQLGKFKLEKIGSVDILNAKWYNFDNKLKIKGIKNLHRKGFIKDTKIINEDNNSVEYLQERIERMKTAIRYQTTDKQILEITSKKLNKKYKKGIVENENIKPVVLDEY</sequence>
<proteinExistence type="inferred from homology"/>
<dbReference type="InterPro" id="IPR043502">
    <property type="entry name" value="DNA/RNA_pol_sf"/>
</dbReference>
<dbReference type="EC" id="2.7.7.7" evidence="9"/>
<keyword evidence="2 9" id="KW-0808">Transferase</keyword>
<dbReference type="GO" id="GO:0000166">
    <property type="term" value="F:nucleotide binding"/>
    <property type="evidence" value="ECO:0007669"/>
    <property type="project" value="InterPro"/>
</dbReference>
<evidence type="ECO:0000313" key="11">
    <source>
        <dbReference type="EMBL" id="QTW05536.1"/>
    </source>
</evidence>
<evidence type="ECO:0000256" key="4">
    <source>
        <dbReference type="ARBA" id="ARBA00022705"/>
    </source>
</evidence>
<evidence type="ECO:0000256" key="1">
    <source>
        <dbReference type="ARBA" id="ARBA00005755"/>
    </source>
</evidence>
<dbReference type="EMBL" id="MW522971">
    <property type="protein sequence ID" value="QTW05536.1"/>
    <property type="molecule type" value="Genomic_DNA"/>
</dbReference>
<comment type="similarity">
    <text evidence="1 9">Belongs to the DNA polymerase type-B family.</text>
</comment>
<dbReference type="Gene3D" id="3.90.1600.10">
    <property type="entry name" value="Palm domain of DNA polymerase"/>
    <property type="match status" value="2"/>
</dbReference>
<dbReference type="GO" id="GO:0039693">
    <property type="term" value="P:viral DNA genome replication"/>
    <property type="evidence" value="ECO:0007669"/>
    <property type="project" value="UniProtKB-KW"/>
</dbReference>
<feature type="domain" description="DNA-directed DNA polymerase family B mitochondria/virus" evidence="10">
    <location>
        <begin position="190"/>
        <end position="422"/>
    </location>
</feature>
<reference evidence="11" key="1">
    <citation type="submission" date="2021-01" db="EMBL/GenBank/DDBJ databases">
        <title>Lytic archaeal viruses infect abundant primary producers in Earth s crust.</title>
        <authorList>
            <person name="Rahlff J."/>
            <person name="Turzynski V."/>
            <person name="Esser S.P."/>
            <person name="Monsees I."/>
            <person name="Bornemann T.L.V."/>
            <person name="Figueroa-Gonzalez P.A."/>
            <person name="Schulz F."/>
            <person name="Woyke T."/>
            <person name="Klingl A."/>
            <person name="Moraru C."/>
            <person name="Probst A.J."/>
        </authorList>
    </citation>
    <scope>NUCLEOTIDE SEQUENCE</scope>
</reference>
<evidence type="ECO:0000256" key="7">
    <source>
        <dbReference type="ARBA" id="ARBA00023125"/>
    </source>
</evidence>
<accession>A0A8B0LSE3</accession>
<evidence type="ECO:0000256" key="6">
    <source>
        <dbReference type="ARBA" id="ARBA00023109"/>
    </source>
</evidence>
<dbReference type="InterPro" id="IPR017964">
    <property type="entry name" value="DNA-dir_DNA_pol_B_CS"/>
</dbReference>
<organism evidence="11">
    <name type="scientific">uncultured archaeal virus</name>
    <dbReference type="NCBI Taxonomy" id="1960247"/>
    <lineage>
        <taxon>Viruses</taxon>
        <taxon>environmental samples</taxon>
    </lineage>
</organism>